<protein>
    <submittedName>
        <fullName evidence="2">Uncharacterized protein</fullName>
    </submittedName>
</protein>
<gene>
    <name evidence="2" type="ORF">GOP47_0009227</name>
</gene>
<evidence type="ECO:0000313" key="3">
    <source>
        <dbReference type="Proteomes" id="UP000886520"/>
    </source>
</evidence>
<proteinExistence type="predicted"/>
<evidence type="ECO:0000313" key="2">
    <source>
        <dbReference type="EMBL" id="KAI5075151.1"/>
    </source>
</evidence>
<comment type="caution">
    <text evidence="2">The sequence shown here is derived from an EMBL/GenBank/DDBJ whole genome shotgun (WGS) entry which is preliminary data.</text>
</comment>
<accession>A0A9D4UWC1</accession>
<organism evidence="2 3">
    <name type="scientific">Adiantum capillus-veneris</name>
    <name type="common">Maidenhair fern</name>
    <dbReference type="NCBI Taxonomy" id="13818"/>
    <lineage>
        <taxon>Eukaryota</taxon>
        <taxon>Viridiplantae</taxon>
        <taxon>Streptophyta</taxon>
        <taxon>Embryophyta</taxon>
        <taxon>Tracheophyta</taxon>
        <taxon>Polypodiopsida</taxon>
        <taxon>Polypodiidae</taxon>
        <taxon>Polypodiales</taxon>
        <taxon>Pteridineae</taxon>
        <taxon>Pteridaceae</taxon>
        <taxon>Vittarioideae</taxon>
        <taxon>Adiantum</taxon>
    </lineage>
</organism>
<keyword evidence="1" id="KW-0472">Membrane</keyword>
<sequence>MRFANVQARFPFMDFVLPWLQHGITTAPPCNVVHAMVACHTNVIAVIICAAIHGLLACVAYRPWEKSLSFCNFLHRQFPTATHGCCTSKLSKACSPEVGRWAASGWRMLNLDGRGDDPYGIGCPTNLGNSLKVRWRKKEKRCIDGRSLRTEKRQREHKFGVSLACATVTGPTWIAKALLSSPPLCGFVPVKIRCFPDLG</sequence>
<keyword evidence="1" id="KW-0812">Transmembrane</keyword>
<evidence type="ECO:0000256" key="1">
    <source>
        <dbReference type="SAM" id="Phobius"/>
    </source>
</evidence>
<feature type="transmembrane region" description="Helical" evidence="1">
    <location>
        <begin position="43"/>
        <end position="61"/>
    </location>
</feature>
<dbReference type="EMBL" id="JABFUD020000009">
    <property type="protein sequence ID" value="KAI5075151.1"/>
    <property type="molecule type" value="Genomic_DNA"/>
</dbReference>
<reference evidence="2" key="1">
    <citation type="submission" date="2021-01" db="EMBL/GenBank/DDBJ databases">
        <title>Adiantum capillus-veneris genome.</title>
        <authorList>
            <person name="Fang Y."/>
            <person name="Liao Q."/>
        </authorList>
    </citation>
    <scope>NUCLEOTIDE SEQUENCE</scope>
    <source>
        <strain evidence="2">H3</strain>
        <tissue evidence="2">Leaf</tissue>
    </source>
</reference>
<dbReference type="Proteomes" id="UP000886520">
    <property type="component" value="Chromosome 9"/>
</dbReference>
<keyword evidence="1" id="KW-1133">Transmembrane helix</keyword>
<name>A0A9D4UWC1_ADICA</name>
<keyword evidence="3" id="KW-1185">Reference proteome</keyword>
<dbReference type="AlphaFoldDB" id="A0A9D4UWC1"/>